<evidence type="ECO:0000256" key="2">
    <source>
        <dbReference type="RuleBase" id="RU003707"/>
    </source>
</evidence>
<dbReference type="PROSITE" id="PS00166">
    <property type="entry name" value="ENOYL_COA_HYDRATASE"/>
    <property type="match status" value="1"/>
</dbReference>
<dbReference type="Gene3D" id="3.90.226.10">
    <property type="entry name" value="2-enoyl-CoA Hydratase, Chain A, domain 1"/>
    <property type="match status" value="1"/>
</dbReference>
<dbReference type="Pfam" id="PF00378">
    <property type="entry name" value="ECH_1"/>
    <property type="match status" value="1"/>
</dbReference>
<dbReference type="InterPro" id="IPR001753">
    <property type="entry name" value="Enoyl-CoA_hydra/iso"/>
</dbReference>
<sequence length="257" mass="28433">MKFVKFELKDRVGYVILNRPEKRNALNAEFVEELKTTFRNAEKDTSVKVIVIKANGDAFCAGADLGYLKTLQTNSYEENLADSTALMELFQLIYSLKKVVIAQVEGHAIAGGCGLATVCDFVFAVPEVKFGYTEVKIGFIPAIVSLFLLRKIGEAKSKELLLSGHLIDSSVAHKFGLVNYISPLVEIDEKVFIFAQKLCLENSSQSMEMTKKLISNAQHLSISDGLKLAAAENAKARETEDCKKGIAAFLNKEKIKW</sequence>
<keyword evidence="3" id="KW-0413">Isomerase</keyword>
<dbReference type="InterPro" id="IPR051683">
    <property type="entry name" value="Enoyl-CoA_Hydratase/Isomerase"/>
</dbReference>
<dbReference type="SUPFAM" id="SSF52096">
    <property type="entry name" value="ClpP/crotonase"/>
    <property type="match status" value="1"/>
</dbReference>
<keyword evidence="4" id="KW-1185">Reference proteome</keyword>
<evidence type="ECO:0000313" key="4">
    <source>
        <dbReference type="Proteomes" id="UP000470771"/>
    </source>
</evidence>
<evidence type="ECO:0000313" key="3">
    <source>
        <dbReference type="EMBL" id="NBG65960.1"/>
    </source>
</evidence>
<comment type="similarity">
    <text evidence="1 2">Belongs to the enoyl-CoA hydratase/isomerase family.</text>
</comment>
<dbReference type="InterPro" id="IPR029045">
    <property type="entry name" value="ClpP/crotonase-like_dom_sf"/>
</dbReference>
<protein>
    <submittedName>
        <fullName evidence="3">Enoyl-CoA hydratase/isomerase family protein</fullName>
    </submittedName>
</protein>
<dbReference type="InterPro" id="IPR018376">
    <property type="entry name" value="Enoyl-CoA_hyd/isom_CS"/>
</dbReference>
<dbReference type="AlphaFoldDB" id="A0A6N9NL48"/>
<name>A0A6N9NL48_9FLAO</name>
<organism evidence="3 4">
    <name type="scientific">Acidiluteibacter ferrifornacis</name>
    <dbReference type="NCBI Taxonomy" id="2692424"/>
    <lineage>
        <taxon>Bacteria</taxon>
        <taxon>Pseudomonadati</taxon>
        <taxon>Bacteroidota</taxon>
        <taxon>Flavobacteriia</taxon>
        <taxon>Flavobacteriales</taxon>
        <taxon>Cryomorphaceae</taxon>
        <taxon>Acidiluteibacter</taxon>
    </lineage>
</organism>
<dbReference type="PANTHER" id="PTHR42964">
    <property type="entry name" value="ENOYL-COA HYDRATASE"/>
    <property type="match status" value="1"/>
</dbReference>
<dbReference type="GO" id="GO:0016853">
    <property type="term" value="F:isomerase activity"/>
    <property type="evidence" value="ECO:0007669"/>
    <property type="project" value="UniProtKB-KW"/>
</dbReference>
<comment type="caution">
    <text evidence="3">The sequence shown here is derived from an EMBL/GenBank/DDBJ whole genome shotgun (WGS) entry which is preliminary data.</text>
</comment>
<reference evidence="3 4" key="1">
    <citation type="submission" date="2019-12" db="EMBL/GenBank/DDBJ databases">
        <authorList>
            <person name="Zhao J."/>
        </authorList>
    </citation>
    <scope>NUCLEOTIDE SEQUENCE [LARGE SCALE GENOMIC DNA]</scope>
    <source>
        <strain evidence="3 4">S-15</strain>
    </source>
</reference>
<dbReference type="CDD" id="cd06558">
    <property type="entry name" value="crotonase-like"/>
    <property type="match status" value="1"/>
</dbReference>
<gene>
    <name evidence="3" type="ORF">GQN54_07495</name>
</gene>
<dbReference type="EMBL" id="WWNE01000006">
    <property type="protein sequence ID" value="NBG65960.1"/>
    <property type="molecule type" value="Genomic_DNA"/>
</dbReference>
<accession>A0A6N9NL48</accession>
<evidence type="ECO:0000256" key="1">
    <source>
        <dbReference type="ARBA" id="ARBA00005254"/>
    </source>
</evidence>
<proteinExistence type="inferred from homology"/>
<dbReference type="PANTHER" id="PTHR42964:SF1">
    <property type="entry name" value="POLYKETIDE BIOSYNTHESIS ENOYL-COA HYDRATASE PKSH-RELATED"/>
    <property type="match status" value="1"/>
</dbReference>
<dbReference type="Proteomes" id="UP000470771">
    <property type="component" value="Unassembled WGS sequence"/>
</dbReference>
<dbReference type="RefSeq" id="WP_160632912.1">
    <property type="nucleotide sequence ID" value="NZ_WWNE01000006.1"/>
</dbReference>